<name>A0ABY7PXG9_9ACTN</name>
<evidence type="ECO:0000313" key="5">
    <source>
        <dbReference type="Proteomes" id="UP001212821"/>
    </source>
</evidence>
<accession>A0ABY7PXG9</accession>
<dbReference type="Pfam" id="PF01740">
    <property type="entry name" value="STAS"/>
    <property type="match status" value="1"/>
</dbReference>
<dbReference type="Gene3D" id="3.30.750.24">
    <property type="entry name" value="STAS domain"/>
    <property type="match status" value="1"/>
</dbReference>
<dbReference type="SUPFAM" id="SSF52091">
    <property type="entry name" value="SpoIIaa-like"/>
    <property type="match status" value="1"/>
</dbReference>
<organism evidence="4 5">
    <name type="scientific">Kitasatospora cathayae</name>
    <dbReference type="NCBI Taxonomy" id="3004092"/>
    <lineage>
        <taxon>Bacteria</taxon>
        <taxon>Bacillati</taxon>
        <taxon>Actinomycetota</taxon>
        <taxon>Actinomycetes</taxon>
        <taxon>Kitasatosporales</taxon>
        <taxon>Streptomycetaceae</taxon>
        <taxon>Kitasatospora</taxon>
    </lineage>
</organism>
<comment type="similarity">
    <text evidence="1 2">Belongs to the anti-sigma-factor antagonist family.</text>
</comment>
<dbReference type="InterPro" id="IPR003658">
    <property type="entry name" value="Anti-sigma_ant"/>
</dbReference>
<evidence type="ECO:0000256" key="1">
    <source>
        <dbReference type="ARBA" id="ARBA00009013"/>
    </source>
</evidence>
<dbReference type="PROSITE" id="PS50801">
    <property type="entry name" value="STAS"/>
    <property type="match status" value="1"/>
</dbReference>
<dbReference type="PANTHER" id="PTHR33495:SF14">
    <property type="entry name" value="ANTI-SIGMA FACTOR ANTAGONIST"/>
    <property type="match status" value="1"/>
</dbReference>
<evidence type="ECO:0000259" key="3">
    <source>
        <dbReference type="PROSITE" id="PS50801"/>
    </source>
</evidence>
<keyword evidence="5" id="KW-1185">Reference proteome</keyword>
<reference evidence="5" key="1">
    <citation type="submission" date="2022-12" db="EMBL/GenBank/DDBJ databases">
        <authorList>
            <person name="Mo P."/>
        </authorList>
    </citation>
    <scope>NUCLEOTIDE SEQUENCE [LARGE SCALE GENOMIC DNA]</scope>
    <source>
        <strain evidence="5">HUAS 3-15</strain>
    </source>
</reference>
<evidence type="ECO:0000313" key="4">
    <source>
        <dbReference type="EMBL" id="WBP85142.1"/>
    </source>
</evidence>
<proteinExistence type="inferred from homology"/>
<protein>
    <recommendedName>
        <fullName evidence="2">Anti-sigma factor antagonist</fullName>
    </recommendedName>
</protein>
<dbReference type="InterPro" id="IPR002645">
    <property type="entry name" value="STAS_dom"/>
</dbReference>
<evidence type="ECO:0000256" key="2">
    <source>
        <dbReference type="RuleBase" id="RU003749"/>
    </source>
</evidence>
<dbReference type="EMBL" id="CP115450">
    <property type="protein sequence ID" value="WBP85142.1"/>
    <property type="molecule type" value="Genomic_DNA"/>
</dbReference>
<dbReference type="Proteomes" id="UP001212821">
    <property type="component" value="Chromosome"/>
</dbReference>
<gene>
    <name evidence="4" type="ORF">O1G21_04260</name>
</gene>
<dbReference type="NCBIfam" id="TIGR00377">
    <property type="entry name" value="ant_ant_sig"/>
    <property type="match status" value="1"/>
</dbReference>
<feature type="domain" description="STAS" evidence="3">
    <location>
        <begin position="3"/>
        <end position="113"/>
    </location>
</feature>
<dbReference type="PANTHER" id="PTHR33495">
    <property type="entry name" value="ANTI-SIGMA FACTOR ANTAGONIST TM_1081-RELATED-RELATED"/>
    <property type="match status" value="1"/>
</dbReference>
<dbReference type="CDD" id="cd07043">
    <property type="entry name" value="STAS_anti-anti-sigma_factors"/>
    <property type="match status" value="1"/>
</dbReference>
<dbReference type="RefSeq" id="WP_270140891.1">
    <property type="nucleotide sequence ID" value="NZ_CP115450.1"/>
</dbReference>
<dbReference type="InterPro" id="IPR036513">
    <property type="entry name" value="STAS_dom_sf"/>
</dbReference>
<sequence>MTVSVRSREQDGVTVVELEGEITSVTSAELQADILPLIGGTATTVIDLSGVPYISSAGLRTLLLVHRQALRRQTATVLVGLAEEVRFVMAATGFLDFFDVRENASAVLGPVRE</sequence>